<sequence length="122" mass="14164">MAWRVLRTLYSHPKDDAFLGFYDVITQPDAELYTFDLDWTLHLRSAYEVGREQGMLDQTAVAELAEIDAFWRAHPQAFDAAFGDLIPRIDPARELAGWVEDETGAPMPIPASHWWWRLSKDW</sequence>
<organism evidence="1 2">
    <name type="scientific">Tibeticola sediminis</name>
    <dbReference type="NCBI Taxonomy" id="1917811"/>
    <lineage>
        <taxon>Bacteria</taxon>
        <taxon>Pseudomonadati</taxon>
        <taxon>Pseudomonadota</taxon>
        <taxon>Betaproteobacteria</taxon>
        <taxon>Burkholderiales</taxon>
        <taxon>Comamonadaceae</taxon>
        <taxon>Tibeticola</taxon>
    </lineage>
</organism>
<keyword evidence="2" id="KW-1185">Reference proteome</keyword>
<dbReference type="AlphaFoldDB" id="A0A3N4UY31"/>
<accession>A0A3N4UY31</accession>
<evidence type="ECO:0000313" key="2">
    <source>
        <dbReference type="Proteomes" id="UP000272193"/>
    </source>
</evidence>
<dbReference type="RefSeq" id="WP_124219496.1">
    <property type="nucleotide sequence ID" value="NZ_RKQL01000001.1"/>
</dbReference>
<dbReference type="OrthoDB" id="9181380at2"/>
<gene>
    <name evidence="1" type="ORF">EDC62_0212</name>
</gene>
<protein>
    <submittedName>
        <fullName evidence="1">Uncharacterized protein</fullName>
    </submittedName>
</protein>
<dbReference type="Proteomes" id="UP000272193">
    <property type="component" value="Unassembled WGS sequence"/>
</dbReference>
<dbReference type="EMBL" id="RKQL01000001">
    <property type="protein sequence ID" value="RPE72521.1"/>
    <property type="molecule type" value="Genomic_DNA"/>
</dbReference>
<name>A0A3N4UY31_9BURK</name>
<comment type="caution">
    <text evidence="1">The sequence shown here is derived from an EMBL/GenBank/DDBJ whole genome shotgun (WGS) entry which is preliminary data.</text>
</comment>
<evidence type="ECO:0000313" key="1">
    <source>
        <dbReference type="EMBL" id="RPE72521.1"/>
    </source>
</evidence>
<proteinExistence type="predicted"/>
<reference evidence="1 2" key="1">
    <citation type="submission" date="2018-11" db="EMBL/GenBank/DDBJ databases">
        <title>Genomic Encyclopedia of Type Strains, Phase IV (KMG-IV): sequencing the most valuable type-strain genomes for metagenomic binning, comparative biology and taxonomic classification.</title>
        <authorList>
            <person name="Goeker M."/>
        </authorList>
    </citation>
    <scope>NUCLEOTIDE SEQUENCE [LARGE SCALE GENOMIC DNA]</scope>
    <source>
        <strain evidence="1 2">DSM 101684</strain>
    </source>
</reference>